<proteinExistence type="predicted"/>
<name>X7Z4E5_MYCXE</name>
<accession>X7Z4E5</accession>
<gene>
    <name evidence="1" type="ORF">I553_6782</name>
</gene>
<organism evidence="1">
    <name type="scientific">Mycobacterium xenopi 4042</name>
    <dbReference type="NCBI Taxonomy" id="1299334"/>
    <lineage>
        <taxon>Bacteria</taxon>
        <taxon>Bacillati</taxon>
        <taxon>Actinomycetota</taxon>
        <taxon>Actinomycetes</taxon>
        <taxon>Mycobacteriales</taxon>
        <taxon>Mycobacteriaceae</taxon>
        <taxon>Mycobacterium</taxon>
    </lineage>
</organism>
<comment type="caution">
    <text evidence="1">The sequence shown here is derived from an EMBL/GenBank/DDBJ whole genome shotgun (WGS) entry which is preliminary data.</text>
</comment>
<dbReference type="AlphaFoldDB" id="X7Z4E5"/>
<sequence>MPYEVAQSVQVDLADRSSIDSALGQVKEPIHAIFSAAGVAEGPS</sequence>
<dbReference type="EMBL" id="JAOB01000081">
    <property type="protein sequence ID" value="EUA13663.1"/>
    <property type="molecule type" value="Genomic_DNA"/>
</dbReference>
<protein>
    <submittedName>
        <fullName evidence="1">Short-chain type dehydrogenase/reductase domain protein</fullName>
    </submittedName>
</protein>
<reference evidence="1" key="1">
    <citation type="submission" date="2014-01" db="EMBL/GenBank/DDBJ databases">
        <authorList>
            <person name="Brown-Elliot B."/>
            <person name="Wallace R."/>
            <person name="Lenaerts A."/>
            <person name="Ordway D."/>
            <person name="DeGroote M.A."/>
            <person name="Parker T."/>
            <person name="Sizemore C."/>
            <person name="Tallon L.J."/>
            <person name="Sadzewicz L.K."/>
            <person name="Sengamalay N."/>
            <person name="Fraser C.M."/>
            <person name="Hine E."/>
            <person name="Shefchek K.A."/>
            <person name="Das S.P."/>
            <person name="Tettelin H."/>
        </authorList>
    </citation>
    <scope>NUCLEOTIDE SEQUENCE [LARGE SCALE GENOMIC DNA]</scope>
    <source>
        <strain evidence="1">4042</strain>
    </source>
</reference>
<evidence type="ECO:0000313" key="1">
    <source>
        <dbReference type="EMBL" id="EUA13663.1"/>
    </source>
</evidence>
<dbReference type="PATRIC" id="fig|1299334.3.peg.8548"/>